<gene>
    <name evidence="1" type="ORF">SDC9_97631</name>
</gene>
<proteinExistence type="predicted"/>
<sequence>MEKRTASDDPVKKPCIRLWSPILCKRSPVMRLSKNPTGSFINLLRKSEISEIFILVPRCSKIQPLIKSTVELLIDSINCATKTSHINLISAVPIPMSTTLWVRKGKINCITLPATRPAPNCIASFLCGLRYEYKNLNPLKSVESPTAS</sequence>
<evidence type="ECO:0000313" key="1">
    <source>
        <dbReference type="EMBL" id="MPM50885.1"/>
    </source>
</evidence>
<organism evidence="1">
    <name type="scientific">bioreactor metagenome</name>
    <dbReference type="NCBI Taxonomy" id="1076179"/>
    <lineage>
        <taxon>unclassified sequences</taxon>
        <taxon>metagenomes</taxon>
        <taxon>ecological metagenomes</taxon>
    </lineage>
</organism>
<dbReference type="EMBL" id="VSSQ01013169">
    <property type="protein sequence ID" value="MPM50885.1"/>
    <property type="molecule type" value="Genomic_DNA"/>
</dbReference>
<name>A0A645ACF7_9ZZZZ</name>
<reference evidence="1" key="1">
    <citation type="submission" date="2019-08" db="EMBL/GenBank/DDBJ databases">
        <authorList>
            <person name="Kucharzyk K."/>
            <person name="Murdoch R.W."/>
            <person name="Higgins S."/>
            <person name="Loffler F."/>
        </authorList>
    </citation>
    <scope>NUCLEOTIDE SEQUENCE</scope>
</reference>
<protein>
    <submittedName>
        <fullName evidence="1">Uncharacterized protein</fullName>
    </submittedName>
</protein>
<comment type="caution">
    <text evidence="1">The sequence shown here is derived from an EMBL/GenBank/DDBJ whole genome shotgun (WGS) entry which is preliminary data.</text>
</comment>
<dbReference type="AlphaFoldDB" id="A0A645ACF7"/>
<accession>A0A645ACF7</accession>